<name>A0A1F4V4F3_UNCKA</name>
<evidence type="ECO:0000313" key="1">
    <source>
        <dbReference type="EMBL" id="OGC52029.1"/>
    </source>
</evidence>
<proteinExistence type="predicted"/>
<accession>A0A1F4V4F3</accession>
<comment type="caution">
    <text evidence="1">The sequence shown here is derived from an EMBL/GenBank/DDBJ whole genome shotgun (WGS) entry which is preliminary data.</text>
</comment>
<protein>
    <submittedName>
        <fullName evidence="1">Uncharacterized protein</fullName>
    </submittedName>
</protein>
<dbReference type="STRING" id="1802624.A2982_00270"/>
<dbReference type="EMBL" id="MEVH01000007">
    <property type="protein sequence ID" value="OGC52029.1"/>
    <property type="molecule type" value="Genomic_DNA"/>
</dbReference>
<evidence type="ECO:0000313" key="2">
    <source>
        <dbReference type="Proteomes" id="UP000178771"/>
    </source>
</evidence>
<organism evidence="1 2">
    <name type="scientific">candidate division WWE3 bacterium RIFCSPLOWO2_01_FULL_39_13</name>
    <dbReference type="NCBI Taxonomy" id="1802624"/>
    <lineage>
        <taxon>Bacteria</taxon>
        <taxon>Katanobacteria</taxon>
    </lineage>
</organism>
<sequence>MHTDKDDIPGDYKDHVVDDVESFLRNCGTNVPGEHGVKSDIPLERQQVDDYFTSIFNTYGYIKAGDRIAKWLSGEINTALDGISMPVLTRQFQEYLSGKERFEVVVQMIRTYRLLPYATDEDFFGELLLGLSDIITDYHNYLERDEVDNLLDGLLSGHQNALEVDESSSRDHIAHDLFLLMGLYVLDARIGYESVVRSLSDPEIDLAEESKIRSDLIELNNYIEMINLYRVMLDHAAEDGLSVPSLWLDFENKDLVGKVVKSRKIVEEVLCEMGEVLKLQSCNAVGRARALLKGTDRTMRLLNTRKTDPYEAVKSLRKSGFMLLRNECNDQKTRVESDALARYLIDSLAIVSLRAIKFAYVFKTDLVNQEHDLRRELELTRVCPTYLLQALKLHLAAAYLECERRERDAKLIYSQQPFSYVHHVIDSYGRVGRVWEIYECALELEREYRS</sequence>
<dbReference type="AlphaFoldDB" id="A0A1F4V4F3"/>
<reference evidence="1 2" key="1">
    <citation type="journal article" date="2016" name="Nat. Commun.">
        <title>Thousands of microbial genomes shed light on interconnected biogeochemical processes in an aquifer system.</title>
        <authorList>
            <person name="Anantharaman K."/>
            <person name="Brown C.T."/>
            <person name="Hug L.A."/>
            <person name="Sharon I."/>
            <person name="Castelle C.J."/>
            <person name="Probst A.J."/>
            <person name="Thomas B.C."/>
            <person name="Singh A."/>
            <person name="Wilkins M.J."/>
            <person name="Karaoz U."/>
            <person name="Brodie E.L."/>
            <person name="Williams K.H."/>
            <person name="Hubbard S.S."/>
            <person name="Banfield J.F."/>
        </authorList>
    </citation>
    <scope>NUCLEOTIDE SEQUENCE [LARGE SCALE GENOMIC DNA]</scope>
</reference>
<dbReference type="Proteomes" id="UP000178771">
    <property type="component" value="Unassembled WGS sequence"/>
</dbReference>
<gene>
    <name evidence="1" type="ORF">A2982_00270</name>
</gene>